<evidence type="ECO:0000256" key="2">
    <source>
        <dbReference type="SAM" id="Phobius"/>
    </source>
</evidence>
<evidence type="ECO:0000313" key="4">
    <source>
        <dbReference type="Proteomes" id="UP000240325"/>
    </source>
</evidence>
<feature type="region of interest" description="Disordered" evidence="1">
    <location>
        <begin position="1"/>
        <end position="20"/>
    </location>
</feature>
<feature type="transmembrane region" description="Helical" evidence="2">
    <location>
        <begin position="84"/>
        <end position="103"/>
    </location>
</feature>
<evidence type="ECO:0000256" key="1">
    <source>
        <dbReference type="SAM" id="MobiDB-lite"/>
    </source>
</evidence>
<name>A0A2H4UUU4_9VIRU</name>
<protein>
    <submittedName>
        <fullName evidence="3">Uncharacterized protein</fullName>
    </submittedName>
</protein>
<keyword evidence="2" id="KW-0472">Membrane</keyword>
<proteinExistence type="predicted"/>
<sequence length="152" mass="17549">MEHSNEPISNEQPQPTQMLSPQATMELRDTLFSENKEIIAKYHKEIRIAQWWQTFLTILHILLSIAVTALISANIKYPDKNLDFISVILSIAVPGVVIAIKVINNNNNQRILKINEILKSYKIQYALPNYTIPELTDFVSNLDKNRQHEPNR</sequence>
<gene>
    <name evidence="3" type="ORF">BMW23_0644</name>
</gene>
<reference evidence="3" key="1">
    <citation type="journal article" date="2017" name="Elife">
        <title>The kinetoplastid-infecting Bodo saltans virus (BsV), a window into the most abundant giant viruses in the sea.</title>
        <authorList>
            <person name="Deeg C.M."/>
            <person name="Chow C.-E.T."/>
            <person name="Suttle C.A."/>
        </authorList>
    </citation>
    <scope>NUCLEOTIDE SEQUENCE</scope>
    <source>
        <strain evidence="3">NG1</strain>
    </source>
</reference>
<accession>A0A2H4UUU4</accession>
<keyword evidence="4" id="KW-1185">Reference proteome</keyword>
<keyword evidence="2" id="KW-1133">Transmembrane helix</keyword>
<evidence type="ECO:0000313" key="3">
    <source>
        <dbReference type="EMBL" id="ATZ80690.1"/>
    </source>
</evidence>
<organism evidence="3">
    <name type="scientific">Bodo saltans virus</name>
    <dbReference type="NCBI Taxonomy" id="2024608"/>
    <lineage>
        <taxon>Viruses</taxon>
        <taxon>Varidnaviria</taxon>
        <taxon>Bamfordvirae</taxon>
        <taxon>Nucleocytoviricota</taxon>
        <taxon>Megaviricetes</taxon>
        <taxon>Imitervirales</taxon>
        <taxon>Mimiviridae</taxon>
        <taxon>Klosneuvirinae</taxon>
        <taxon>Theiavirus</taxon>
        <taxon>Theiavirus salishense</taxon>
    </lineage>
</organism>
<keyword evidence="2" id="KW-0812">Transmembrane</keyword>
<feature type="transmembrane region" description="Helical" evidence="2">
    <location>
        <begin position="51"/>
        <end position="72"/>
    </location>
</feature>
<dbReference type="Proteomes" id="UP000240325">
    <property type="component" value="Segment"/>
</dbReference>
<dbReference type="EMBL" id="MF782455">
    <property type="protein sequence ID" value="ATZ80690.1"/>
    <property type="molecule type" value="Genomic_DNA"/>
</dbReference>